<evidence type="ECO:0000313" key="3">
    <source>
        <dbReference type="Proteomes" id="UP000316083"/>
    </source>
</evidence>
<dbReference type="Proteomes" id="UP000316083">
    <property type="component" value="Unassembled WGS sequence"/>
</dbReference>
<proteinExistence type="predicted"/>
<sequence>MTILQINSTARSTHAEGMSRGPEMVGKAFRGADSQIAQLVA</sequence>
<feature type="compositionally biased region" description="Polar residues" evidence="1">
    <location>
        <begin position="1"/>
        <end position="12"/>
    </location>
</feature>
<evidence type="ECO:0000313" key="2">
    <source>
        <dbReference type="EMBL" id="TWA63869.1"/>
    </source>
</evidence>
<comment type="caution">
    <text evidence="2">The sequence shown here is derived from an EMBL/GenBank/DDBJ whole genome shotgun (WGS) entry which is preliminary data.</text>
</comment>
<name>A0A560AU81_AZOBR</name>
<dbReference type="AlphaFoldDB" id="A0A560AU81"/>
<reference evidence="2 3" key="1">
    <citation type="submission" date="2019-06" db="EMBL/GenBank/DDBJ databases">
        <title>Genomic Encyclopedia of Type Strains, Phase IV (KMG-V): Genome sequencing to study the core and pangenomes of soil and plant-associated prokaryotes.</title>
        <authorList>
            <person name="Whitman W."/>
        </authorList>
    </citation>
    <scope>NUCLEOTIDE SEQUENCE [LARGE SCALE GENOMIC DNA]</scope>
    <source>
        <strain evidence="2 3">BR 11796</strain>
    </source>
</reference>
<protein>
    <submittedName>
        <fullName evidence="2">Uncharacterized protein</fullName>
    </submittedName>
</protein>
<accession>A0A560AU81</accession>
<dbReference type="EMBL" id="VITF01000012">
    <property type="protein sequence ID" value="TWA63869.1"/>
    <property type="molecule type" value="Genomic_DNA"/>
</dbReference>
<feature type="region of interest" description="Disordered" evidence="1">
    <location>
        <begin position="1"/>
        <end position="23"/>
    </location>
</feature>
<organism evidence="2 3">
    <name type="scientific">Azospirillum brasilense</name>
    <dbReference type="NCBI Taxonomy" id="192"/>
    <lineage>
        <taxon>Bacteria</taxon>
        <taxon>Pseudomonadati</taxon>
        <taxon>Pseudomonadota</taxon>
        <taxon>Alphaproteobacteria</taxon>
        <taxon>Rhodospirillales</taxon>
        <taxon>Azospirillaceae</taxon>
        <taxon>Azospirillum</taxon>
    </lineage>
</organism>
<gene>
    <name evidence="2" type="ORF">FBZ82_112152</name>
</gene>
<dbReference type="RefSeq" id="WP_282184086.1">
    <property type="nucleotide sequence ID" value="NZ_VITF01000012.1"/>
</dbReference>
<evidence type="ECO:0000256" key="1">
    <source>
        <dbReference type="SAM" id="MobiDB-lite"/>
    </source>
</evidence>